<dbReference type="Gene3D" id="3.40.1190.20">
    <property type="match status" value="1"/>
</dbReference>
<evidence type="ECO:0000256" key="1">
    <source>
        <dbReference type="ARBA" id="ARBA00010688"/>
    </source>
</evidence>
<evidence type="ECO:0000256" key="2">
    <source>
        <dbReference type="ARBA" id="ARBA00022679"/>
    </source>
</evidence>
<dbReference type="Pfam" id="PF00294">
    <property type="entry name" value="PfkB"/>
    <property type="match status" value="1"/>
</dbReference>
<sequence>MDFVGLGALNLDIIYKINSDNYPPIVKKGLERRVSSDELISLREFLEKNGKLIVKSGGGSAANTIYALARMGFSCGFIGKVGKDREGDFLLEDFSKVGIDTRRILREGKTGICITLVDENGERSTLICPGTNDNLIFNQMDVSYIEKATFLHTSSFLGEVSFQTQKKIIKEVKN</sequence>
<organism evidence="5">
    <name type="scientific">Aerophobetes bacterium</name>
    <dbReference type="NCBI Taxonomy" id="2030807"/>
    <lineage>
        <taxon>Bacteria</taxon>
        <taxon>Candidatus Aerophobota</taxon>
    </lineage>
</organism>
<protein>
    <submittedName>
        <fullName evidence="5">Carbohydrate kinase family protein</fullName>
    </submittedName>
</protein>
<evidence type="ECO:0000259" key="4">
    <source>
        <dbReference type="Pfam" id="PF00294"/>
    </source>
</evidence>
<feature type="non-terminal residue" evidence="5">
    <location>
        <position position="174"/>
    </location>
</feature>
<feature type="domain" description="Carbohydrate kinase PfkB" evidence="4">
    <location>
        <begin position="50"/>
        <end position="157"/>
    </location>
</feature>
<dbReference type="Proteomes" id="UP000885660">
    <property type="component" value="Unassembled WGS sequence"/>
</dbReference>
<dbReference type="EMBL" id="DRBC01000290">
    <property type="protein sequence ID" value="HDN85057.1"/>
    <property type="molecule type" value="Genomic_DNA"/>
</dbReference>
<dbReference type="AlphaFoldDB" id="A0A7V0N194"/>
<dbReference type="PANTHER" id="PTHR43320:SF3">
    <property type="entry name" value="CARBOHYDRATE KINASE PFKB DOMAIN-CONTAINING PROTEIN"/>
    <property type="match status" value="1"/>
</dbReference>
<dbReference type="SUPFAM" id="SSF53613">
    <property type="entry name" value="Ribokinase-like"/>
    <property type="match status" value="1"/>
</dbReference>
<evidence type="ECO:0000256" key="3">
    <source>
        <dbReference type="ARBA" id="ARBA00022777"/>
    </source>
</evidence>
<accession>A0A7V0N194</accession>
<gene>
    <name evidence="5" type="ORF">ENG47_04805</name>
</gene>
<dbReference type="InterPro" id="IPR029056">
    <property type="entry name" value="Ribokinase-like"/>
</dbReference>
<proteinExistence type="inferred from homology"/>
<evidence type="ECO:0000313" key="5">
    <source>
        <dbReference type="EMBL" id="HDN85057.1"/>
    </source>
</evidence>
<keyword evidence="3 5" id="KW-0418">Kinase</keyword>
<dbReference type="InterPro" id="IPR052700">
    <property type="entry name" value="Carb_kinase_PfkB-like"/>
</dbReference>
<comment type="caution">
    <text evidence="5">The sequence shown here is derived from an EMBL/GenBank/DDBJ whole genome shotgun (WGS) entry which is preliminary data.</text>
</comment>
<name>A0A7V0N194_UNCAE</name>
<dbReference type="InterPro" id="IPR011611">
    <property type="entry name" value="PfkB_dom"/>
</dbReference>
<comment type="similarity">
    <text evidence="1">Belongs to the carbohydrate kinase PfkB family.</text>
</comment>
<dbReference type="PANTHER" id="PTHR43320">
    <property type="entry name" value="SUGAR KINASE"/>
    <property type="match status" value="1"/>
</dbReference>
<keyword evidence="2" id="KW-0808">Transferase</keyword>
<reference evidence="5" key="1">
    <citation type="journal article" date="2020" name="mSystems">
        <title>Genome- and Community-Level Interaction Insights into Carbon Utilization and Element Cycling Functions of Hydrothermarchaeota in Hydrothermal Sediment.</title>
        <authorList>
            <person name="Zhou Z."/>
            <person name="Liu Y."/>
            <person name="Xu W."/>
            <person name="Pan J."/>
            <person name="Luo Z.H."/>
            <person name="Li M."/>
        </authorList>
    </citation>
    <scope>NUCLEOTIDE SEQUENCE [LARGE SCALE GENOMIC DNA]</scope>
    <source>
        <strain evidence="5">HyVt-219</strain>
    </source>
</reference>
<dbReference type="GO" id="GO:0016301">
    <property type="term" value="F:kinase activity"/>
    <property type="evidence" value="ECO:0007669"/>
    <property type="project" value="UniProtKB-KW"/>
</dbReference>